<reference evidence="12" key="1">
    <citation type="submission" date="2022-08" db="EMBL/GenBank/DDBJ databases">
        <title>Novel Bdellovibrio Species Isolated from Svalbard: Designation Bdellovibrio svalbardensis.</title>
        <authorList>
            <person name="Mitchell R.J."/>
            <person name="Choi S.Y."/>
        </authorList>
    </citation>
    <scope>NUCLEOTIDE SEQUENCE</scope>
    <source>
        <strain evidence="12">PAP01</strain>
    </source>
</reference>
<comment type="similarity">
    <text evidence="2">Belongs to the GSP G family.</text>
</comment>
<evidence type="ECO:0000256" key="3">
    <source>
        <dbReference type="ARBA" id="ARBA00020042"/>
    </source>
</evidence>
<evidence type="ECO:0000256" key="6">
    <source>
        <dbReference type="ARBA" id="ARBA00022519"/>
    </source>
</evidence>
<comment type="caution">
    <text evidence="12">The sequence shown here is derived from an EMBL/GenBank/DDBJ whole genome shotgun (WGS) entry which is preliminary data.</text>
</comment>
<keyword evidence="13" id="KW-1185">Reference proteome</keyword>
<comment type="subcellular location">
    <subcellularLocation>
        <location evidence="1">Cell inner membrane</location>
        <topology evidence="1">Single-pass membrane protein</topology>
    </subcellularLocation>
</comment>
<evidence type="ECO:0000259" key="11">
    <source>
        <dbReference type="Pfam" id="PF08334"/>
    </source>
</evidence>
<dbReference type="Proteomes" id="UP001152321">
    <property type="component" value="Unassembled WGS sequence"/>
</dbReference>
<dbReference type="Pfam" id="PF07963">
    <property type="entry name" value="N_methyl"/>
    <property type="match status" value="1"/>
</dbReference>
<proteinExistence type="inferred from homology"/>
<evidence type="ECO:0000256" key="9">
    <source>
        <dbReference type="ARBA" id="ARBA00023136"/>
    </source>
</evidence>
<dbReference type="PROSITE" id="PS00409">
    <property type="entry name" value="PROKAR_NTER_METHYL"/>
    <property type="match status" value="1"/>
</dbReference>
<protein>
    <recommendedName>
        <fullName evidence="3">Type II secretion system core protein G</fullName>
    </recommendedName>
</protein>
<dbReference type="PANTHER" id="PTHR30093:SF44">
    <property type="entry name" value="TYPE II SECRETION SYSTEM CORE PROTEIN G"/>
    <property type="match status" value="1"/>
</dbReference>
<dbReference type="RefSeq" id="WP_277578913.1">
    <property type="nucleotide sequence ID" value="NZ_JANRMI010000004.1"/>
</dbReference>
<evidence type="ECO:0000256" key="1">
    <source>
        <dbReference type="ARBA" id="ARBA00004377"/>
    </source>
</evidence>
<feature type="domain" description="Type II secretion system protein GspG C-terminal" evidence="11">
    <location>
        <begin position="32"/>
        <end position="131"/>
    </location>
</feature>
<dbReference type="InterPro" id="IPR010054">
    <property type="entry name" value="Type2_sec_GspG"/>
</dbReference>
<evidence type="ECO:0000313" key="12">
    <source>
        <dbReference type="EMBL" id="MDG0817440.1"/>
    </source>
</evidence>
<sequence length="136" mass="14938">MSPISNRKGMTLIEIMIVLAIIGGIAALLLPRLTGQLDKAKQKEARIQMSQIVNALSMYYTDCGKNPAALENLVTQDANCSNWGPEAYLKKSPKDPWGHDFVYELNGNEYNLKCLGKDGKEGGSGYDSDITLEDIQ</sequence>
<dbReference type="InterPro" id="IPR045584">
    <property type="entry name" value="Pilin-like"/>
</dbReference>
<evidence type="ECO:0000256" key="2">
    <source>
        <dbReference type="ARBA" id="ARBA00009984"/>
    </source>
</evidence>
<evidence type="ECO:0000313" key="13">
    <source>
        <dbReference type="Proteomes" id="UP001152321"/>
    </source>
</evidence>
<dbReference type="InterPro" id="IPR000983">
    <property type="entry name" value="Bac_GSPG_pilin"/>
</dbReference>
<feature type="transmembrane region" description="Helical" evidence="10">
    <location>
        <begin position="12"/>
        <end position="33"/>
    </location>
</feature>
<dbReference type="PANTHER" id="PTHR30093">
    <property type="entry name" value="GENERAL SECRETION PATHWAY PROTEIN G"/>
    <property type="match status" value="1"/>
</dbReference>
<evidence type="ECO:0000256" key="4">
    <source>
        <dbReference type="ARBA" id="ARBA00022475"/>
    </source>
</evidence>
<dbReference type="Pfam" id="PF08334">
    <property type="entry name" value="T2SSG"/>
    <property type="match status" value="1"/>
</dbReference>
<keyword evidence="4" id="KW-1003">Cell membrane</keyword>
<dbReference type="SUPFAM" id="SSF54523">
    <property type="entry name" value="Pili subunits"/>
    <property type="match status" value="1"/>
</dbReference>
<keyword evidence="6" id="KW-0997">Cell inner membrane</keyword>
<keyword evidence="9 10" id="KW-0472">Membrane</keyword>
<evidence type="ECO:0000256" key="8">
    <source>
        <dbReference type="ARBA" id="ARBA00022989"/>
    </source>
</evidence>
<keyword evidence="7 10" id="KW-0812">Transmembrane</keyword>
<keyword evidence="8 10" id="KW-1133">Transmembrane helix</keyword>
<dbReference type="InterPro" id="IPR012902">
    <property type="entry name" value="N_methyl_site"/>
</dbReference>
<dbReference type="Gene3D" id="3.30.700.10">
    <property type="entry name" value="Glycoprotein, Type 4 Pilin"/>
    <property type="match status" value="1"/>
</dbReference>
<dbReference type="EMBL" id="JANRMI010000004">
    <property type="protein sequence ID" value="MDG0817440.1"/>
    <property type="molecule type" value="Genomic_DNA"/>
</dbReference>
<gene>
    <name evidence="12" type="primary">gspG</name>
    <name evidence="12" type="ORF">NWE73_13745</name>
</gene>
<accession>A0ABT6DKQ7</accession>
<evidence type="ECO:0000256" key="5">
    <source>
        <dbReference type="ARBA" id="ARBA00022481"/>
    </source>
</evidence>
<evidence type="ECO:0000256" key="10">
    <source>
        <dbReference type="SAM" id="Phobius"/>
    </source>
</evidence>
<dbReference type="InterPro" id="IPR013545">
    <property type="entry name" value="T2SS_protein-GspG_C"/>
</dbReference>
<evidence type="ECO:0000256" key="7">
    <source>
        <dbReference type="ARBA" id="ARBA00022692"/>
    </source>
</evidence>
<name>A0ABT6DKQ7_9BACT</name>
<dbReference type="NCBIfam" id="TIGR01710">
    <property type="entry name" value="typeII_sec_gspG"/>
    <property type="match status" value="1"/>
</dbReference>
<organism evidence="12 13">
    <name type="scientific">Bdellovibrio svalbardensis</name>
    <dbReference type="NCBI Taxonomy" id="2972972"/>
    <lineage>
        <taxon>Bacteria</taxon>
        <taxon>Pseudomonadati</taxon>
        <taxon>Bdellovibrionota</taxon>
        <taxon>Bdellovibrionia</taxon>
        <taxon>Bdellovibrionales</taxon>
        <taxon>Pseudobdellovibrionaceae</taxon>
        <taxon>Bdellovibrio</taxon>
    </lineage>
</organism>
<dbReference type="PRINTS" id="PR00813">
    <property type="entry name" value="BCTERIALGSPG"/>
</dbReference>
<dbReference type="NCBIfam" id="TIGR02532">
    <property type="entry name" value="IV_pilin_GFxxxE"/>
    <property type="match status" value="1"/>
</dbReference>
<keyword evidence="5" id="KW-0488">Methylation</keyword>